<comment type="caution">
    <text evidence="2">The sequence shown here is derived from an EMBL/GenBank/DDBJ whole genome shotgun (WGS) entry which is preliminary data.</text>
</comment>
<reference evidence="2 3" key="1">
    <citation type="journal article" date="2016" name="Int. J. Syst. Evol. Microbiol.">
        <title>Acidipila dinghuensis sp. nov., an acidobacterium isolated from forest soil.</title>
        <authorList>
            <person name="Jiang Y.W."/>
            <person name="Wang J."/>
            <person name="Chen M.H."/>
            <person name="Lv Y.Y."/>
            <person name="Qiu L.H."/>
        </authorList>
    </citation>
    <scope>NUCLEOTIDE SEQUENCE [LARGE SCALE GENOMIC DNA]</scope>
    <source>
        <strain evidence="2 3">DHOF10</strain>
    </source>
</reference>
<organism evidence="2 3">
    <name type="scientific">Silvibacterium dinghuense</name>
    <dbReference type="NCBI Taxonomy" id="1560006"/>
    <lineage>
        <taxon>Bacteria</taxon>
        <taxon>Pseudomonadati</taxon>
        <taxon>Acidobacteriota</taxon>
        <taxon>Terriglobia</taxon>
        <taxon>Terriglobales</taxon>
        <taxon>Acidobacteriaceae</taxon>
        <taxon>Silvibacterium</taxon>
    </lineage>
</organism>
<dbReference type="Gene3D" id="3.40.50.300">
    <property type="entry name" value="P-loop containing nucleotide triphosphate hydrolases"/>
    <property type="match status" value="1"/>
</dbReference>
<dbReference type="SMART" id="SM00382">
    <property type="entry name" value="AAA"/>
    <property type="match status" value="1"/>
</dbReference>
<protein>
    <submittedName>
        <fullName evidence="2">TIR domain-containing protein</fullName>
    </submittedName>
</protein>
<gene>
    <name evidence="2" type="ORF">ESZ00_05750</name>
</gene>
<dbReference type="AlphaFoldDB" id="A0A4Q1SIH9"/>
<dbReference type="OrthoDB" id="583767at2"/>
<feature type="domain" description="AAA+ ATPase" evidence="1">
    <location>
        <begin position="35"/>
        <end position="162"/>
    </location>
</feature>
<dbReference type="SUPFAM" id="SSF52200">
    <property type="entry name" value="Toll/Interleukin receptor TIR domain"/>
    <property type="match status" value="1"/>
</dbReference>
<keyword evidence="3" id="KW-1185">Reference proteome</keyword>
<dbReference type="InterPro" id="IPR035897">
    <property type="entry name" value="Toll_tir_struct_dom_sf"/>
</dbReference>
<proteinExistence type="predicted"/>
<dbReference type="InterPro" id="IPR027417">
    <property type="entry name" value="P-loop_NTPase"/>
</dbReference>
<dbReference type="EMBL" id="SDMK01000001">
    <property type="protein sequence ID" value="RXS97406.1"/>
    <property type="molecule type" value="Genomic_DNA"/>
</dbReference>
<accession>A0A4Q1SIH9</accession>
<evidence type="ECO:0000313" key="2">
    <source>
        <dbReference type="EMBL" id="RXS97406.1"/>
    </source>
</evidence>
<sequence length="491" mass="56069">MKRLLEEVFVTEGVPQFTFVQPPNFNDIFLDLRRPGKPLIIEGQSGTGKTTCITKAVEKLGSGASVVSLSARKAEDVTRITELVVNRQGGMYVIDDFHRLHSDLQASLADLAKLAAEQPEGEVRLPKLVLVGINQVGSELIHLVPDVAKRVGIHRIQLGREEDIQKLILTGCEQLNIAIENWKLLFEESRGDYWLTQHLCQTLCTGQDILETQDTPRSISINLASLRARVVDRLRSAYHEGVKQFCRGRRFRPSNDPYFKLLRAIGQQDSSIIDLNELANANADVRGSVNNVKEHRLKVLIAEKPECEKLFYYNAETKMFAIEDPAVFYYVKHLNWESLRIDCGFRDESRDYEYEFAISFAGENRALAKSIADNIEILDASIFFDELFENNFLGKAWGNSFREIFAKKCRLVICLLDKYYETKIWPTFERECFLPRVPEGEVIPIYLDETKFVGIPTDTVGIKFDFDPSKPDWESDVVDKIVFRLFERIGG</sequence>
<dbReference type="Proteomes" id="UP000290253">
    <property type="component" value="Unassembled WGS sequence"/>
</dbReference>
<dbReference type="CDD" id="cd00009">
    <property type="entry name" value="AAA"/>
    <property type="match status" value="1"/>
</dbReference>
<name>A0A4Q1SIH9_9BACT</name>
<dbReference type="InterPro" id="IPR003593">
    <property type="entry name" value="AAA+_ATPase"/>
</dbReference>
<evidence type="ECO:0000313" key="3">
    <source>
        <dbReference type="Proteomes" id="UP000290253"/>
    </source>
</evidence>
<dbReference type="Gene3D" id="3.40.50.10140">
    <property type="entry name" value="Toll/interleukin-1 receptor homology (TIR) domain"/>
    <property type="match status" value="1"/>
</dbReference>
<dbReference type="RefSeq" id="WP_129207185.1">
    <property type="nucleotide sequence ID" value="NZ_BMGU01000001.1"/>
</dbReference>
<evidence type="ECO:0000259" key="1">
    <source>
        <dbReference type="SMART" id="SM00382"/>
    </source>
</evidence>
<dbReference type="SUPFAM" id="SSF52540">
    <property type="entry name" value="P-loop containing nucleoside triphosphate hydrolases"/>
    <property type="match status" value="1"/>
</dbReference>